<evidence type="ECO:0000313" key="3">
    <source>
        <dbReference type="EMBL" id="AUB82676.1"/>
    </source>
</evidence>
<accession>A0A2K8UAS3</accession>
<reference evidence="3 4" key="1">
    <citation type="submission" date="2017-03" db="EMBL/GenBank/DDBJ databases">
        <title>Complete genome sequence of Candidatus 'Thiodictyon syntrophicum' sp. nov. strain Cad16T, a photolithoautotroph purple sulfur bacterium isolated from an alpine meromictic lake.</title>
        <authorList>
            <person name="Luedin S.M."/>
            <person name="Pothier J.F."/>
            <person name="Danza F."/>
            <person name="Storelli N."/>
            <person name="Wittwer M."/>
            <person name="Tonolla M."/>
        </authorList>
    </citation>
    <scope>NUCLEOTIDE SEQUENCE [LARGE SCALE GENOMIC DNA]</scope>
    <source>
        <strain evidence="3 4">Cad16T</strain>
    </source>
</reference>
<protein>
    <recommendedName>
        <fullName evidence="2">PPM-type phosphatase domain-containing protein</fullName>
    </recommendedName>
</protein>
<evidence type="ECO:0000313" key="4">
    <source>
        <dbReference type="Proteomes" id="UP000232638"/>
    </source>
</evidence>
<dbReference type="InterPro" id="IPR001932">
    <property type="entry name" value="PPM-type_phosphatase-like_dom"/>
</dbReference>
<dbReference type="Pfam" id="PF13672">
    <property type="entry name" value="PP2C_2"/>
    <property type="match status" value="1"/>
</dbReference>
<feature type="compositionally biased region" description="Basic residues" evidence="1">
    <location>
        <begin position="1"/>
        <end position="16"/>
    </location>
</feature>
<name>A0A2K8UAS3_9GAMM</name>
<organism evidence="3 4">
    <name type="scientific">Candidatus Thiodictyon syntrophicum</name>
    <dbReference type="NCBI Taxonomy" id="1166950"/>
    <lineage>
        <taxon>Bacteria</taxon>
        <taxon>Pseudomonadati</taxon>
        <taxon>Pseudomonadota</taxon>
        <taxon>Gammaproteobacteria</taxon>
        <taxon>Chromatiales</taxon>
        <taxon>Chromatiaceae</taxon>
        <taxon>Thiodictyon</taxon>
    </lineage>
</organism>
<dbReference type="Proteomes" id="UP000232638">
    <property type="component" value="Chromosome"/>
</dbReference>
<dbReference type="InterPro" id="IPR036457">
    <property type="entry name" value="PPM-type-like_dom_sf"/>
</dbReference>
<dbReference type="AlphaFoldDB" id="A0A2K8UAS3"/>
<proteinExistence type="predicted"/>
<sequence>MAVGQHAKRVARRAGCRRTAPDTDRLGQHRHRGMTWRAYGASVCGSSHRRTALPCQDAHGWRSLPGDAGILCAVADGLGSAARAETGARCAVDAALDALKWALAADPPPTGETAVAETVRAAFAAARVALEAAAGDAPLRDLATTLILAAAAPGWTAVGQIGDGAAVGSWPDGRLETLSLPQRCEYANETVPLTAADALDRVQIRVWPAPVQSLVLFSDGLQSLALNLASGSPFAPFFAPFLQALADPFDSDATSARLAAFLDSERVCARTGDDKTLLAAGLAERA</sequence>
<dbReference type="Gene3D" id="3.60.40.10">
    <property type="entry name" value="PPM-type phosphatase domain"/>
    <property type="match status" value="1"/>
</dbReference>
<keyword evidence="4" id="KW-1185">Reference proteome</keyword>
<evidence type="ECO:0000259" key="2">
    <source>
        <dbReference type="Pfam" id="PF13672"/>
    </source>
</evidence>
<dbReference type="EMBL" id="CP020370">
    <property type="protein sequence ID" value="AUB82676.1"/>
    <property type="molecule type" value="Genomic_DNA"/>
</dbReference>
<gene>
    <name evidence="3" type="ORF">THSYN_18180</name>
</gene>
<dbReference type="SUPFAM" id="SSF81606">
    <property type="entry name" value="PP2C-like"/>
    <property type="match status" value="1"/>
</dbReference>
<feature type="region of interest" description="Disordered" evidence="1">
    <location>
        <begin position="1"/>
        <end position="29"/>
    </location>
</feature>
<feature type="domain" description="PPM-type phosphatase" evidence="2">
    <location>
        <begin position="44"/>
        <end position="262"/>
    </location>
</feature>
<dbReference type="KEGG" id="tsy:THSYN_18180"/>
<evidence type="ECO:0000256" key="1">
    <source>
        <dbReference type="SAM" id="MobiDB-lite"/>
    </source>
</evidence>